<reference evidence="1 2" key="1">
    <citation type="journal article" date="2011" name="J. Bacteriol.">
        <title>Complete genome sequence of the cellulose-degrading bacterium Cellulosilyticum lentocellum.</title>
        <authorList>
            <consortium name="US DOE Joint Genome Institute"/>
            <person name="Miller D.A."/>
            <person name="Suen G."/>
            <person name="Bruce D."/>
            <person name="Copeland A."/>
            <person name="Cheng J.F."/>
            <person name="Detter C."/>
            <person name="Goodwin L.A."/>
            <person name="Han C.S."/>
            <person name="Hauser L.J."/>
            <person name="Land M.L."/>
            <person name="Lapidus A."/>
            <person name="Lucas S."/>
            <person name="Meincke L."/>
            <person name="Pitluck S."/>
            <person name="Tapia R."/>
            <person name="Teshima H."/>
            <person name="Woyke T."/>
            <person name="Fox B.G."/>
            <person name="Angert E.R."/>
            <person name="Currie C.R."/>
        </authorList>
    </citation>
    <scope>NUCLEOTIDE SEQUENCE [LARGE SCALE GENOMIC DNA]</scope>
    <source>
        <strain evidence="2">ATCC 49066 / DSM 5427 / NCIMB 11756 / RHM5</strain>
    </source>
</reference>
<dbReference type="KEGG" id="cle:Clole_3743"/>
<dbReference type="HOGENOM" id="CLU_1522519_0_0_9"/>
<gene>
    <name evidence="1" type="ordered locus">Clole_3743</name>
</gene>
<accession>F2JHT2</accession>
<protein>
    <submittedName>
        <fullName evidence="1">Uncharacterized protein</fullName>
    </submittedName>
</protein>
<dbReference type="Proteomes" id="UP000008467">
    <property type="component" value="Chromosome"/>
</dbReference>
<evidence type="ECO:0000313" key="2">
    <source>
        <dbReference type="Proteomes" id="UP000008467"/>
    </source>
</evidence>
<keyword evidence="2" id="KW-1185">Reference proteome</keyword>
<dbReference type="AlphaFoldDB" id="F2JHT2"/>
<dbReference type="eggNOG" id="ENOG502ZMVC">
    <property type="taxonomic scope" value="Bacteria"/>
</dbReference>
<evidence type="ECO:0000313" key="1">
    <source>
        <dbReference type="EMBL" id="ADZ85424.1"/>
    </source>
</evidence>
<sequence>MPELINIRLTKDSPEVATMDAQAKALGMSRNEMILKAITMLLDFEPTFYKKLEAYSSNANVSMGTALQNMTIKRWAQDNAKRAVWGRNSDILLEFSQSNEGVIQSKELYEMVYQLAFVEEARARFEQLQQEVKQGLELRGEDKEFYEEFQPKYGYKPRLERESLQEGLTFWESDGDGAK</sequence>
<dbReference type="RefSeq" id="WP_013658700.1">
    <property type="nucleotide sequence ID" value="NC_015275.1"/>
</dbReference>
<dbReference type="EMBL" id="CP002582">
    <property type="protein sequence ID" value="ADZ85424.1"/>
    <property type="molecule type" value="Genomic_DNA"/>
</dbReference>
<proteinExistence type="predicted"/>
<organism evidence="1 2">
    <name type="scientific">Cellulosilyticum lentocellum (strain ATCC 49066 / DSM 5427 / NCIMB 11756 / RHM5)</name>
    <name type="common">Clostridium lentocellum</name>
    <dbReference type="NCBI Taxonomy" id="642492"/>
    <lineage>
        <taxon>Bacteria</taxon>
        <taxon>Bacillati</taxon>
        <taxon>Bacillota</taxon>
        <taxon>Clostridia</taxon>
        <taxon>Lachnospirales</taxon>
        <taxon>Cellulosilyticaceae</taxon>
        <taxon>Cellulosilyticum</taxon>
    </lineage>
</organism>
<name>F2JHT2_CELLD</name>
<dbReference type="STRING" id="642492.Clole_3743"/>